<keyword evidence="2 5" id="KW-0812">Transmembrane</keyword>
<reference evidence="7" key="1">
    <citation type="submission" date="2022-02" db="EMBL/GenBank/DDBJ databases">
        <title>Aestuariibaculum sp., a marine bacterium isolated from sediment in Guangxi.</title>
        <authorList>
            <person name="Ying J."/>
        </authorList>
    </citation>
    <scope>NUCLEOTIDE SEQUENCE</scope>
    <source>
        <strain evidence="7">L182</strain>
    </source>
</reference>
<dbReference type="InterPro" id="IPR051533">
    <property type="entry name" value="WaaL-like"/>
</dbReference>
<keyword evidence="7" id="KW-0436">Ligase</keyword>
<feature type="transmembrane region" description="Helical" evidence="5">
    <location>
        <begin position="117"/>
        <end position="139"/>
    </location>
</feature>
<evidence type="ECO:0000256" key="4">
    <source>
        <dbReference type="ARBA" id="ARBA00023136"/>
    </source>
</evidence>
<protein>
    <submittedName>
        <fullName evidence="7">O-antigen ligase family protein</fullName>
    </submittedName>
</protein>
<evidence type="ECO:0000313" key="7">
    <source>
        <dbReference type="EMBL" id="MCH4552104.1"/>
    </source>
</evidence>
<feature type="transmembrane region" description="Helical" evidence="5">
    <location>
        <begin position="202"/>
        <end position="234"/>
    </location>
</feature>
<dbReference type="InterPro" id="IPR007016">
    <property type="entry name" value="O-antigen_ligase-rel_domated"/>
</dbReference>
<evidence type="ECO:0000256" key="2">
    <source>
        <dbReference type="ARBA" id="ARBA00022692"/>
    </source>
</evidence>
<comment type="caution">
    <text evidence="7">The sequence shown here is derived from an EMBL/GenBank/DDBJ whole genome shotgun (WGS) entry which is preliminary data.</text>
</comment>
<dbReference type="GO" id="GO:0016874">
    <property type="term" value="F:ligase activity"/>
    <property type="evidence" value="ECO:0007669"/>
    <property type="project" value="UniProtKB-KW"/>
</dbReference>
<name>A0ABS9RGN3_9FLAO</name>
<dbReference type="Proteomes" id="UP001156141">
    <property type="component" value="Unassembled WGS sequence"/>
</dbReference>
<dbReference type="PANTHER" id="PTHR37422">
    <property type="entry name" value="TEICHURONIC ACID BIOSYNTHESIS PROTEIN TUAE"/>
    <property type="match status" value="1"/>
</dbReference>
<organism evidence="7 8">
    <name type="scientific">Aestuariibaculum lutulentum</name>
    <dbReference type="NCBI Taxonomy" id="2920935"/>
    <lineage>
        <taxon>Bacteria</taxon>
        <taxon>Pseudomonadati</taxon>
        <taxon>Bacteroidota</taxon>
        <taxon>Flavobacteriia</taxon>
        <taxon>Flavobacteriales</taxon>
        <taxon>Flavobacteriaceae</taxon>
    </lineage>
</organism>
<evidence type="ECO:0000256" key="5">
    <source>
        <dbReference type="SAM" id="Phobius"/>
    </source>
</evidence>
<evidence type="ECO:0000259" key="6">
    <source>
        <dbReference type="Pfam" id="PF04932"/>
    </source>
</evidence>
<evidence type="ECO:0000313" key="8">
    <source>
        <dbReference type="Proteomes" id="UP001156141"/>
    </source>
</evidence>
<keyword evidence="4 5" id="KW-0472">Membrane</keyword>
<feature type="transmembrane region" description="Helical" evidence="5">
    <location>
        <begin position="15"/>
        <end position="43"/>
    </location>
</feature>
<evidence type="ECO:0000256" key="3">
    <source>
        <dbReference type="ARBA" id="ARBA00022989"/>
    </source>
</evidence>
<feature type="transmembrane region" description="Helical" evidence="5">
    <location>
        <begin position="172"/>
        <end position="190"/>
    </location>
</feature>
<accession>A0ABS9RGN3</accession>
<dbReference type="PANTHER" id="PTHR37422:SF17">
    <property type="entry name" value="O-ANTIGEN LIGASE"/>
    <property type="match status" value="1"/>
</dbReference>
<feature type="transmembrane region" description="Helical" evidence="5">
    <location>
        <begin position="240"/>
        <end position="259"/>
    </location>
</feature>
<dbReference type="RefSeq" id="WP_240572421.1">
    <property type="nucleotide sequence ID" value="NZ_JAKVQD010000001.1"/>
</dbReference>
<dbReference type="EMBL" id="JAKVQD010000001">
    <property type="protein sequence ID" value="MCH4552104.1"/>
    <property type="molecule type" value="Genomic_DNA"/>
</dbReference>
<evidence type="ECO:0000256" key="1">
    <source>
        <dbReference type="ARBA" id="ARBA00004141"/>
    </source>
</evidence>
<dbReference type="Pfam" id="PF04932">
    <property type="entry name" value="Wzy_C"/>
    <property type="match status" value="1"/>
</dbReference>
<feature type="transmembrane region" description="Helical" evidence="5">
    <location>
        <begin position="55"/>
        <end position="78"/>
    </location>
</feature>
<feature type="domain" description="O-antigen ligase-related" evidence="6">
    <location>
        <begin position="202"/>
        <end position="356"/>
    </location>
</feature>
<keyword evidence="8" id="KW-1185">Reference proteome</keyword>
<keyword evidence="3 5" id="KW-1133">Transmembrane helix</keyword>
<comment type="subcellular location">
    <subcellularLocation>
        <location evidence="1">Membrane</location>
        <topology evidence="1">Multi-pass membrane protein</topology>
    </subcellularLocation>
</comment>
<feature type="transmembrane region" description="Helical" evidence="5">
    <location>
        <begin position="390"/>
        <end position="411"/>
    </location>
</feature>
<sequence length="418" mass="48837">MECDKQDKYNLILKFLFFLVGFSIPFSYAFNSIAIGLLFLFSFKFFSLDKYKNDIIIKIGYLPLLFFVVFLLQVLGVFYSQDINKGLSYAIQNIVFVLFPIIFFNLSTYLTKDKIRLAVYGLIFGVSAILISIYINIFIEIFKKNLEFNTLLTRFTRVGFVKYGIEEIHPPYLGILTIFSLVVLLHVKLIKRKSLDYILRGFLFLFLGCSLYGISSIMSVIVLFIFLITSIIFLSKSIKFRILTTLSFFGIFIIILINLNSIRIVTKDFPGNSLLGRIQWSIFKGKGDTSRPENWKSVTNVIKDNLFFGVGSDGGLKDLQSFRDPKSESFKFKHNAHNQYLEFFLRHGIVGFIIYLFMLYELIRVAFYSRNEVFIWFLITFLISSMTESYLVRQIGLTFFTFYSILFYTYYKPKINEF</sequence>
<feature type="transmembrane region" description="Helical" evidence="5">
    <location>
        <begin position="343"/>
        <end position="360"/>
    </location>
</feature>
<feature type="transmembrane region" description="Helical" evidence="5">
    <location>
        <begin position="90"/>
        <end position="110"/>
    </location>
</feature>
<gene>
    <name evidence="7" type="ORF">MKW35_05690</name>
</gene>
<proteinExistence type="predicted"/>